<proteinExistence type="predicted"/>
<sequence>MSQNLKPAHNPDQLEVAEGTKHEQLEGWIPKLASDAEVRDALEKAFDFRGDVTITLKSGEKVEGYIFDRRTGTSLADSVVRVFLAGSDEKRSVTYADIAALAFTGRDTAAGKSYEAWVRKYWEKRAAGEKNIGIEPEKLD</sequence>
<dbReference type="EMBL" id="JACPNR010000010">
    <property type="protein sequence ID" value="MBI2678848.1"/>
    <property type="molecule type" value="Genomic_DNA"/>
</dbReference>
<gene>
    <name evidence="1" type="ORF">HYX28_08705</name>
</gene>
<accession>A0A932A8V1</accession>
<dbReference type="AlphaFoldDB" id="A0A932A8V1"/>
<evidence type="ECO:0000313" key="2">
    <source>
        <dbReference type="Proteomes" id="UP000779809"/>
    </source>
</evidence>
<organism evidence="1 2">
    <name type="scientific">Candidatus Korobacter versatilis</name>
    <dbReference type="NCBI Taxonomy" id="658062"/>
    <lineage>
        <taxon>Bacteria</taxon>
        <taxon>Pseudomonadati</taxon>
        <taxon>Acidobacteriota</taxon>
        <taxon>Terriglobia</taxon>
        <taxon>Terriglobales</taxon>
        <taxon>Candidatus Korobacteraceae</taxon>
        <taxon>Candidatus Korobacter</taxon>
    </lineage>
</organism>
<comment type="caution">
    <text evidence="1">The sequence shown here is derived from an EMBL/GenBank/DDBJ whole genome shotgun (WGS) entry which is preliminary data.</text>
</comment>
<name>A0A932A8V1_9BACT</name>
<evidence type="ECO:0000313" key="1">
    <source>
        <dbReference type="EMBL" id="MBI2678848.1"/>
    </source>
</evidence>
<dbReference type="Proteomes" id="UP000779809">
    <property type="component" value="Unassembled WGS sequence"/>
</dbReference>
<protein>
    <submittedName>
        <fullName evidence="1">Uncharacterized protein</fullName>
    </submittedName>
</protein>
<reference evidence="1" key="1">
    <citation type="submission" date="2020-07" db="EMBL/GenBank/DDBJ databases">
        <title>Huge and variable diversity of episymbiotic CPR bacteria and DPANN archaea in groundwater ecosystems.</title>
        <authorList>
            <person name="He C.Y."/>
            <person name="Keren R."/>
            <person name="Whittaker M."/>
            <person name="Farag I.F."/>
            <person name="Doudna J."/>
            <person name="Cate J.H.D."/>
            <person name="Banfield J.F."/>
        </authorList>
    </citation>
    <scope>NUCLEOTIDE SEQUENCE</scope>
    <source>
        <strain evidence="1">NC_groundwater_580_Pr5_B-0.1um_64_19</strain>
    </source>
</reference>